<comment type="cofactor">
    <cofactor evidence="1">
        <name>Mg(2+)</name>
        <dbReference type="ChEBI" id="CHEBI:18420"/>
    </cofactor>
</comment>
<evidence type="ECO:0000256" key="2">
    <source>
        <dbReference type="ARBA" id="ARBA00022679"/>
    </source>
</evidence>
<name>A0A5C2H543_9BACT</name>
<evidence type="ECO:0000256" key="5">
    <source>
        <dbReference type="ARBA" id="ARBA00022741"/>
    </source>
</evidence>
<keyword evidence="4" id="KW-0479">Metal-binding</keyword>
<dbReference type="InterPro" id="IPR052038">
    <property type="entry name" value="Type-VII_TA_antitoxin"/>
</dbReference>
<reference evidence="9 10" key="3">
    <citation type="submission" date="2019-09" db="EMBL/GenBank/DDBJ databases">
        <title>Taxonomic note: a critical rebuttal of the proposed division of the genus Arcobacter into six genera, emended descriptions of Arcobacter anaerophilus and the genus Arcobacter, and an assessment of genus-level boundaries for Epsilonproteobacteria using in silico genomic comparator tools.</title>
        <authorList>
            <person name="On S.L.W."/>
            <person name="Miller W.G."/>
            <person name="Biggs P."/>
            <person name="Cornelius A."/>
            <person name="Vandamme P."/>
        </authorList>
    </citation>
    <scope>NUCLEOTIDE SEQUENCE [LARGE SCALE GENOMIC DNA]</scope>
    <source>
        <strain evidence="9 10">LMG 26638</strain>
    </source>
</reference>
<proteinExistence type="predicted"/>
<dbReference type="PANTHER" id="PTHR33571">
    <property type="entry name" value="SSL8005 PROTEIN"/>
    <property type="match status" value="1"/>
</dbReference>
<evidence type="ECO:0000256" key="1">
    <source>
        <dbReference type="ARBA" id="ARBA00001946"/>
    </source>
</evidence>
<dbReference type="GO" id="GO:0016779">
    <property type="term" value="F:nucleotidyltransferase activity"/>
    <property type="evidence" value="ECO:0007669"/>
    <property type="project" value="UniProtKB-KW"/>
</dbReference>
<dbReference type="GO" id="GO:0005524">
    <property type="term" value="F:ATP binding"/>
    <property type="evidence" value="ECO:0007669"/>
    <property type="project" value="UniProtKB-KW"/>
</dbReference>
<dbReference type="CDD" id="cd05403">
    <property type="entry name" value="NT_KNTase_like"/>
    <property type="match status" value="1"/>
</dbReference>
<keyword evidence="2 9" id="KW-0808">Transferase</keyword>
<dbReference type="InterPro" id="IPR041633">
    <property type="entry name" value="Polbeta"/>
</dbReference>
<evidence type="ECO:0000256" key="6">
    <source>
        <dbReference type="ARBA" id="ARBA00022840"/>
    </source>
</evidence>
<keyword evidence="10" id="KW-1185">Reference proteome</keyword>
<dbReference type="OrthoDB" id="5334523at2"/>
<dbReference type="Pfam" id="PF18765">
    <property type="entry name" value="Polbeta"/>
    <property type="match status" value="1"/>
</dbReference>
<dbReference type="RefSeq" id="WP_130233009.1">
    <property type="nucleotide sequence ID" value="NZ_BMEF01000012.1"/>
</dbReference>
<feature type="domain" description="Polymerase beta nucleotidyltransferase" evidence="8">
    <location>
        <begin position="23"/>
        <end position="105"/>
    </location>
</feature>
<evidence type="ECO:0000259" key="8">
    <source>
        <dbReference type="Pfam" id="PF18765"/>
    </source>
</evidence>
<reference evidence="9 10" key="1">
    <citation type="submission" date="2019-09" db="EMBL/GenBank/DDBJ databases">
        <title>Complete genome sequencing of four Arcobacter species reveals a diverse suite of mobile elements.</title>
        <authorList>
            <person name="Miller W.G."/>
            <person name="Yee E."/>
            <person name="Bono J.L."/>
        </authorList>
    </citation>
    <scope>NUCLEOTIDE SEQUENCE [LARGE SCALE GENOMIC DNA]</scope>
    <source>
        <strain evidence="9 10">LMG 26638</strain>
    </source>
</reference>
<dbReference type="GO" id="GO:0046872">
    <property type="term" value="F:metal ion binding"/>
    <property type="evidence" value="ECO:0007669"/>
    <property type="project" value="UniProtKB-KW"/>
</dbReference>
<keyword evidence="6" id="KW-0067">ATP-binding</keyword>
<evidence type="ECO:0000313" key="10">
    <source>
        <dbReference type="Proteomes" id="UP000322726"/>
    </source>
</evidence>
<evidence type="ECO:0000256" key="4">
    <source>
        <dbReference type="ARBA" id="ARBA00022723"/>
    </source>
</evidence>
<evidence type="ECO:0000313" key="9">
    <source>
        <dbReference type="EMBL" id="QEP34057.1"/>
    </source>
</evidence>
<keyword evidence="3" id="KW-0548">Nucleotidyltransferase</keyword>
<dbReference type="PANTHER" id="PTHR33571:SF14">
    <property type="entry name" value="PROTEIN ADENYLYLTRANSFERASE MJ0435-RELATED"/>
    <property type="match status" value="1"/>
</dbReference>
<dbReference type="AlphaFoldDB" id="A0A5C2H543"/>
<accession>A0A5C2H543</accession>
<evidence type="ECO:0000256" key="7">
    <source>
        <dbReference type="ARBA" id="ARBA00022842"/>
    </source>
</evidence>
<dbReference type="Gene3D" id="3.30.460.10">
    <property type="entry name" value="Beta Polymerase, domain 2"/>
    <property type="match status" value="1"/>
</dbReference>
<dbReference type="SUPFAM" id="SSF81301">
    <property type="entry name" value="Nucleotidyltransferase"/>
    <property type="match status" value="1"/>
</dbReference>
<dbReference type="EMBL" id="CP035928">
    <property type="protein sequence ID" value="QEP34057.1"/>
    <property type="molecule type" value="Genomic_DNA"/>
</dbReference>
<evidence type="ECO:0000256" key="3">
    <source>
        <dbReference type="ARBA" id="ARBA00022695"/>
    </source>
</evidence>
<gene>
    <name evidence="9" type="ORF">APAC_0920</name>
</gene>
<dbReference type="Proteomes" id="UP000322726">
    <property type="component" value="Chromosome"/>
</dbReference>
<dbReference type="InterPro" id="IPR043519">
    <property type="entry name" value="NT_sf"/>
</dbReference>
<protein>
    <submittedName>
        <fullName evidence="9">Nucleotidyltransferase domain-containing protein</fullName>
    </submittedName>
</protein>
<keyword evidence="5" id="KW-0547">Nucleotide-binding</keyword>
<dbReference type="KEGG" id="apai:APAC_0920"/>
<reference evidence="10" key="2">
    <citation type="submission" date="2019-09" db="EMBL/GenBank/DDBJ databases">
        <title>Complete genome sequencing of four Arcobacter species reveals a diverse suite of mobile elements.</title>
        <authorList>
            <person name="On S.L.W."/>
            <person name="Miller W.G."/>
            <person name="Biggs P."/>
            <person name="Cornelius A."/>
            <person name="Vandamme P."/>
        </authorList>
    </citation>
    <scope>NUCLEOTIDE SEQUENCE [LARGE SCALE GENOMIC DNA]</scope>
    <source>
        <strain evidence="10">LMG 26638</strain>
    </source>
</reference>
<keyword evidence="7" id="KW-0460">Magnesium</keyword>
<organism evidence="9 10">
    <name type="scientific">Malaciobacter pacificus</name>
    <dbReference type="NCBI Taxonomy" id="1080223"/>
    <lineage>
        <taxon>Bacteria</taxon>
        <taxon>Pseudomonadati</taxon>
        <taxon>Campylobacterota</taxon>
        <taxon>Epsilonproteobacteria</taxon>
        <taxon>Campylobacterales</taxon>
        <taxon>Arcobacteraceae</taxon>
        <taxon>Malaciobacter</taxon>
    </lineage>
</organism>
<sequence>MYELNRDLILSKIKELKPHYEQEGLLLLGIFGSYAKGTQNENSDIDILYDINGELFCQKHPGFSSFSRLTEIKEELKNIFKTNIDLATIDNPSKLFKNDALKDAIYV</sequence>